<organism evidence="2 3">
    <name type="scientific">Diaphorina citri</name>
    <name type="common">Asian citrus psyllid</name>
    <dbReference type="NCBI Taxonomy" id="121845"/>
    <lineage>
        <taxon>Eukaryota</taxon>
        <taxon>Metazoa</taxon>
        <taxon>Ecdysozoa</taxon>
        <taxon>Arthropoda</taxon>
        <taxon>Hexapoda</taxon>
        <taxon>Insecta</taxon>
        <taxon>Pterygota</taxon>
        <taxon>Neoptera</taxon>
        <taxon>Paraneoptera</taxon>
        <taxon>Hemiptera</taxon>
        <taxon>Sternorrhyncha</taxon>
        <taxon>Psylloidea</taxon>
        <taxon>Psyllidae</taxon>
        <taxon>Diaphorininae</taxon>
        <taxon>Diaphorina</taxon>
    </lineage>
</organism>
<dbReference type="CDD" id="cd00866">
    <property type="entry name" value="PEBP_euk"/>
    <property type="match status" value="1"/>
</dbReference>
<dbReference type="GeneID" id="103505535"/>
<dbReference type="PANTHER" id="PTHR11362">
    <property type="entry name" value="PHOSPHATIDYLETHANOLAMINE-BINDING PROTEIN"/>
    <property type="match status" value="1"/>
</dbReference>
<reference evidence="3" key="1">
    <citation type="submission" date="2025-08" db="UniProtKB">
        <authorList>
            <consortium name="RefSeq"/>
        </authorList>
    </citation>
    <scope>IDENTIFICATION</scope>
</reference>
<proteinExistence type="predicted"/>
<dbReference type="AlphaFoldDB" id="A0A1S3CUI2"/>
<dbReference type="Gene3D" id="3.90.280.10">
    <property type="entry name" value="PEBP-like"/>
    <property type="match status" value="1"/>
</dbReference>
<keyword evidence="2" id="KW-1185">Reference proteome</keyword>
<feature type="transmembrane region" description="Helical" evidence="1">
    <location>
        <begin position="12"/>
        <end position="36"/>
    </location>
</feature>
<keyword evidence="1" id="KW-1133">Transmembrane helix</keyword>
<dbReference type="SUPFAM" id="SSF49777">
    <property type="entry name" value="PEBP-like"/>
    <property type="match status" value="1"/>
</dbReference>
<sequence>SDKPLKKKSFFVKVTVVFFGPFGSLFVINTHFFFYFDFQIVYPNNSKVSLGNELTPTSVKDEPTVTWDAEPAGTYTLIMSDPDAASVKGFLHWLVVNIQGSDIHSGKVLAEYIGSGPPLGTGLHRYIFYVFKQTGYIDFTEPYSSNTSAEGRLGFSTQNFADKYKLGSPVAGNFYLAQYDNYVPILHRQFMPGRCINLVLKCHFLPSQCITSHEEKGNVLI</sequence>
<protein>
    <submittedName>
        <fullName evidence="3">Protein D3-like</fullName>
    </submittedName>
</protein>
<dbReference type="RefSeq" id="XP_008468094.2">
    <property type="nucleotide sequence ID" value="XM_008469872.3"/>
</dbReference>
<gene>
    <name evidence="3" type="primary">LOC103505535</name>
</gene>
<evidence type="ECO:0000313" key="2">
    <source>
        <dbReference type="Proteomes" id="UP000079169"/>
    </source>
</evidence>
<keyword evidence="1" id="KW-0472">Membrane</keyword>
<dbReference type="PaxDb" id="121845-A0A1S3CUI2"/>
<name>A0A1S3CUI2_DIACI</name>
<accession>A0A1S3CUI2</accession>
<evidence type="ECO:0000313" key="3">
    <source>
        <dbReference type="RefSeq" id="XP_008468094.2"/>
    </source>
</evidence>
<evidence type="ECO:0000256" key="1">
    <source>
        <dbReference type="SAM" id="Phobius"/>
    </source>
</evidence>
<dbReference type="STRING" id="121845.A0A1S3CUI2"/>
<dbReference type="Pfam" id="PF01161">
    <property type="entry name" value="PBP"/>
    <property type="match status" value="1"/>
</dbReference>
<dbReference type="PANTHER" id="PTHR11362:SF152">
    <property type="entry name" value="ODORANT-BINDING PROTEIN A5-LIKE PROTEIN"/>
    <property type="match status" value="1"/>
</dbReference>
<feature type="non-terminal residue" evidence="3">
    <location>
        <position position="1"/>
    </location>
</feature>
<dbReference type="KEGG" id="dci:103505535"/>
<dbReference type="Proteomes" id="UP000079169">
    <property type="component" value="Unplaced"/>
</dbReference>
<dbReference type="InterPro" id="IPR008914">
    <property type="entry name" value="PEBP"/>
</dbReference>
<keyword evidence="1" id="KW-0812">Transmembrane</keyword>
<dbReference type="InterPro" id="IPR036610">
    <property type="entry name" value="PEBP-like_sf"/>
</dbReference>
<dbReference type="InterPro" id="IPR035810">
    <property type="entry name" value="PEBP_euk"/>
</dbReference>